<evidence type="ECO:0000256" key="6">
    <source>
        <dbReference type="ARBA" id="ARBA00023136"/>
    </source>
</evidence>
<name>A0A3B3QR26_9TELE</name>
<dbReference type="SUPFAM" id="SSF103481">
    <property type="entry name" value="Multidrug resistance efflux transporter EmrE"/>
    <property type="match status" value="1"/>
</dbReference>
<proteinExistence type="inferred from homology"/>
<dbReference type="InterPro" id="IPR052221">
    <property type="entry name" value="SLC35F_Transporter"/>
</dbReference>
<accession>A0A3B3QR26</accession>
<protein>
    <submittedName>
        <fullName evidence="10">Solute carrier family 35 member F2</fullName>
    </submittedName>
</protein>
<dbReference type="GO" id="GO:0022857">
    <property type="term" value="F:transmembrane transporter activity"/>
    <property type="evidence" value="ECO:0007669"/>
    <property type="project" value="InterPro"/>
</dbReference>
<dbReference type="PANTHER" id="PTHR14233">
    <property type="entry name" value="DUF914-RELATED"/>
    <property type="match status" value="1"/>
</dbReference>
<organism evidence="10 11">
    <name type="scientific">Paramormyrops kingsleyae</name>
    <dbReference type="NCBI Taxonomy" id="1676925"/>
    <lineage>
        <taxon>Eukaryota</taxon>
        <taxon>Metazoa</taxon>
        <taxon>Chordata</taxon>
        <taxon>Craniata</taxon>
        <taxon>Vertebrata</taxon>
        <taxon>Euteleostomi</taxon>
        <taxon>Actinopterygii</taxon>
        <taxon>Neopterygii</taxon>
        <taxon>Teleostei</taxon>
        <taxon>Osteoglossocephala</taxon>
        <taxon>Osteoglossomorpha</taxon>
        <taxon>Osteoglossiformes</taxon>
        <taxon>Mormyridae</taxon>
        <taxon>Paramormyrops</taxon>
    </lineage>
</organism>
<dbReference type="GO" id="GO:0016020">
    <property type="term" value="C:membrane"/>
    <property type="evidence" value="ECO:0007669"/>
    <property type="project" value="UniProtKB-SubCell"/>
</dbReference>
<feature type="region of interest" description="Disordered" evidence="8">
    <location>
        <begin position="406"/>
        <end position="431"/>
    </location>
</feature>
<evidence type="ECO:0000256" key="2">
    <source>
        <dbReference type="ARBA" id="ARBA00007863"/>
    </source>
</evidence>
<evidence type="ECO:0000256" key="8">
    <source>
        <dbReference type="SAM" id="MobiDB-lite"/>
    </source>
</evidence>
<dbReference type="InterPro" id="IPR009262">
    <property type="entry name" value="SLC35_F1/F2/F6"/>
</dbReference>
<evidence type="ECO:0000313" key="11">
    <source>
        <dbReference type="Proteomes" id="UP000261540"/>
    </source>
</evidence>
<dbReference type="Proteomes" id="UP000261540">
    <property type="component" value="Unplaced"/>
</dbReference>
<feature type="transmembrane region" description="Helical" evidence="9">
    <location>
        <begin position="299"/>
        <end position="319"/>
    </location>
</feature>
<keyword evidence="4 9" id="KW-0812">Transmembrane</keyword>
<comment type="subcellular location">
    <subcellularLocation>
        <location evidence="1">Membrane</location>
        <topology evidence="1">Multi-pass membrane protein</topology>
    </subcellularLocation>
</comment>
<comment type="similarity">
    <text evidence="2">Belongs to the SLC35F solute transporter family.</text>
</comment>
<feature type="transmembrane region" description="Helical" evidence="9">
    <location>
        <begin position="236"/>
        <end position="256"/>
    </location>
</feature>
<dbReference type="InterPro" id="IPR037185">
    <property type="entry name" value="EmrE-like"/>
</dbReference>
<reference evidence="10" key="1">
    <citation type="submission" date="2025-08" db="UniProtKB">
        <authorList>
            <consortium name="Ensembl"/>
        </authorList>
    </citation>
    <scope>IDENTIFICATION</scope>
</reference>
<evidence type="ECO:0000256" key="9">
    <source>
        <dbReference type="SAM" id="Phobius"/>
    </source>
</evidence>
<dbReference type="Ensembl" id="ENSPKIT00000032122.1">
    <property type="protein sequence ID" value="ENSPKIP00000008050.1"/>
    <property type="gene ID" value="ENSPKIG00000023710.1"/>
</dbReference>
<evidence type="ECO:0000256" key="1">
    <source>
        <dbReference type="ARBA" id="ARBA00004141"/>
    </source>
</evidence>
<feature type="transmembrane region" description="Helical" evidence="9">
    <location>
        <begin position="357"/>
        <end position="378"/>
    </location>
</feature>
<dbReference type="AlphaFoldDB" id="A0A3B3QR26"/>
<reference evidence="10" key="2">
    <citation type="submission" date="2025-09" db="UniProtKB">
        <authorList>
            <consortium name="Ensembl"/>
        </authorList>
    </citation>
    <scope>IDENTIFICATION</scope>
</reference>
<keyword evidence="11" id="KW-1185">Reference proteome</keyword>
<feature type="transmembrane region" description="Helical" evidence="9">
    <location>
        <begin position="202"/>
        <end position="224"/>
    </location>
</feature>
<feature type="transmembrane region" description="Helical" evidence="9">
    <location>
        <begin position="117"/>
        <end position="133"/>
    </location>
</feature>
<evidence type="ECO:0000313" key="10">
    <source>
        <dbReference type="Ensembl" id="ENSPKIP00000008050.1"/>
    </source>
</evidence>
<evidence type="ECO:0000256" key="3">
    <source>
        <dbReference type="ARBA" id="ARBA00022448"/>
    </source>
</evidence>
<keyword evidence="6 9" id="KW-0472">Membrane</keyword>
<keyword evidence="3" id="KW-0813">Transport</keyword>
<evidence type="ECO:0000256" key="4">
    <source>
        <dbReference type="ARBA" id="ARBA00022692"/>
    </source>
</evidence>
<sequence length="431" mass="47203">MHFGLGAVNDSALGAIKCRSVAKVSLETLFLGLSALLLHHRMTPEEPGPTDAENGDGERDVLGNRCWIQKLREVFTWRLLKTTAMGQMLSAMICGSAICSQYLATDFHVNAPMLQNFIYYVLLFLTYSTILACRKGNRNILQILKTGWWRYGLIALADVEANYMLVKAYQYTTLTSIQLLDCFVIPVLMVLSWFILKTRYRAMHYVAVVICLLGVGAMVGADVLSGRDQGSSSDILLGDGLVLVSAVMYAVTNLGQEYSVRQGSLLDFPGMMGLLGTLISGIQCAALEQKDIAAIRWNWKIGLLFAAYALCLFLLYSLMPLVIMLTSATTVNLSLLTSDIFSFFFGVFLFHYTFSGLYMVSFVAILVGFVMFNATTLASTAPVSPAKRDEVQGVIDGAVPCPEVKDGPDGQVLSQDQAGAAEQEVMRSTKI</sequence>
<feature type="transmembrane region" description="Helical" evidence="9">
    <location>
        <begin position="177"/>
        <end position="196"/>
    </location>
</feature>
<evidence type="ECO:0000256" key="5">
    <source>
        <dbReference type="ARBA" id="ARBA00022989"/>
    </source>
</evidence>
<comment type="function">
    <text evidence="7">Putative solute transporter.</text>
</comment>
<dbReference type="Pfam" id="PF06027">
    <property type="entry name" value="SLC35F"/>
    <property type="match status" value="1"/>
</dbReference>
<evidence type="ECO:0000256" key="7">
    <source>
        <dbReference type="ARBA" id="ARBA00037727"/>
    </source>
</evidence>
<dbReference type="GeneTree" id="ENSGT00390000015655"/>
<dbReference type="PANTHER" id="PTHR14233:SF12">
    <property type="entry name" value="SOLUTE CARRIER FAMILY 35 MEMBER F2"/>
    <property type="match status" value="1"/>
</dbReference>
<keyword evidence="5 9" id="KW-1133">Transmembrane helix</keyword>